<dbReference type="RefSeq" id="WP_126613464.1">
    <property type="nucleotide sequence ID" value="NZ_JBHUCY010000053.1"/>
</dbReference>
<dbReference type="InterPro" id="IPR011990">
    <property type="entry name" value="TPR-like_helical_dom_sf"/>
</dbReference>
<dbReference type="SUPFAM" id="SSF48452">
    <property type="entry name" value="TPR-like"/>
    <property type="match status" value="5"/>
</dbReference>
<dbReference type="Gene3D" id="3.40.50.2000">
    <property type="entry name" value="Glycogen Phosphorylase B"/>
    <property type="match status" value="1"/>
</dbReference>
<name>A0A431VM41_9PROT</name>
<sequence>MSAASALLHNALEHHRAGRMASALSGYARVLALDPCHADALHLSGLAQHHGGHSDVGVREIRRAIAVQPFFPEALNSLGSALADLGQPDEARCALLRAIAQRTDYVEAHNNLGTVLQALGQHQAAEAAYSHALTLSPQHRSATLNLGVLYRDTGRVGLAAQRFYDVVSSHPDFAEGWRHLAFALCALGHPDADACLARALRDYPTDLDLLIPFASRCIEQGRLGNAVELLEPAVSVHPNHAMLLFLLALAYQGLNRLADAVPFYRQAVACDGGLSGAWNNLGVALLDLGRRAEAFPVLRVATAWQPDDAMTLNNLGTVLEEAEQFEAAIAIYRRALRLRPDYGKALNNLGSVYTAWKRFDLAETLRRVAIAAQPDHAEAYTNLASAYQERDDMSMAEHLFRRGLRLEPRNAAALTGYGLILQIRGKMAEAEAAHRKALSIDGHNAKALANLGMLLWQRDAIAEPAETLLSEAIQREPGLAPARLNRGIIRLTLGRMAEGWEDYHWRLRAKGYMDRCIDAPRWSGEALTGKRLLVWPEQGVGDEILFSACWPDLIACVGHVVIECDPRLVPLFARSFPQATVRPRSIDQNGNERIVPSGVDAHVPAGDVPRYLRPTIRSFCSASPWLKPDPARVEFWRDRVQHLGAGIKIGVAWRSQKMTTDRLGAYTHLDDWKAIFSVPGLVFVNVQYGECAEELEAAERRFGVRIHRWDDLDLKDDFDGVAALIANLDLVLSPAMSVGELAGAIGTPVWRFCHRDWTQFGSTIRPWFPSMRLFQPHPGGVLKDSLDRMASALLAMRSSPTEPEKRPEIAALPIDVEPWIAEAIDHHRQGDPGGAKERIGLVLKHVPDHEIAHHLAGVLALRAGDPVSARDHFAVSVRQNPMNAAARAGYADALQRGERFEDAVAALCSVIAVQPSSAEHLVNLTALLRRMDRLDAARRVVRRALRLHPDLRLAHVHLAALTSTAAEALSLHRNAVVLAPDHGDVLSNLAGALHSADRFSDSVRLYRWALRAQSALPEAWTGVGNALAASGRTDDAIASHKTAILLRPDFPDAYANWAHLLQRQGRSVPALRLYRRAIALDPRHGQARYNRGLLLLERGEGRHGWAEHEWRFATPQFSGQRRRISARAWRGENIAQSRLLVWREQGIGDELLLSSCYADLMRRAGRLVIECDRRLVALFGRSFPGALVRPETTDPRDVDLHIAAGSVPRLLRTDLKRFPITTGWLKPDPDRVEGWRQRLDALGPGLRVGIGWRSQLINAQRQGAYTTLDQWGAIFSVPGITFVSVQYGPCEEETAAAERRFGVTIHRWADLDLKDDIDGLAALMANLDLVLSPAMSAGELAGALGVPVWRFCGPDWTQLGSAVRPWFPTMRLFQPAPGGGLDGALNRIAQELQRLCEGSGQNAPPPTVDDDLVRAVEAHRAGDAERALSLYGQVLNQDAGNITALHLSGLLLHQQGQSDLGERRVAASVAASPDYVAAQVSLGTIRLALARHQSAILCFRNALALRPEDEAAWSNLGNALAAVRCFSEAERCHCHAVAVAPDRPDLHDNRGVILARMDRLAEARLGHYLALSLDATCATAWSNLSIVARRMALHHEADRAGQAALALNPAFCDGLTNRARLLREVGKPDQALRLCDRALALNPHSAAAAFNGGLVRLAKGELALGWSGYDCRFDPDALGAGARAPGVPVWGGEALTNRTLLVWREQGIGDELMFATCLPSVMAQAKRVIVECDPRFVLLFSRSFPNAVVRPAPTHLAHRVEDADAHAPLGSLPRHARTTLSAFPATPSLLKADGAAVSAWRQRLDALGCGLKVGLAWRSGQLDAERAPDYTRLDEWGPLFSVPGVTIINLQYGDCEEDMATARRLIGHAPHVFPDLDLKNDLDGSAALMTALDLVITPATSTGELAAALGVPVWRVGRSGDWTALGTAVRPWFPSMRLFLTAQGQRVADVIPSVVSALSGLSSLRQPE</sequence>
<organism evidence="5 6">
    <name type="scientific">Azospirillum griseum</name>
    <dbReference type="NCBI Taxonomy" id="2496639"/>
    <lineage>
        <taxon>Bacteria</taxon>
        <taxon>Pseudomonadati</taxon>
        <taxon>Pseudomonadota</taxon>
        <taxon>Alphaproteobacteria</taxon>
        <taxon>Rhodospirillales</taxon>
        <taxon>Azospirillaceae</taxon>
        <taxon>Azospirillum</taxon>
    </lineage>
</organism>
<keyword evidence="2" id="KW-0328">Glycosyltransferase</keyword>
<dbReference type="Pfam" id="PF13424">
    <property type="entry name" value="TPR_12"/>
    <property type="match status" value="1"/>
</dbReference>
<dbReference type="PANTHER" id="PTHR44835:SF1">
    <property type="entry name" value="PROTEIN O-GLCNAC TRANSFERASE"/>
    <property type="match status" value="1"/>
</dbReference>
<dbReference type="SUPFAM" id="SSF53756">
    <property type="entry name" value="UDP-Glycosyltransferase/glycogen phosphorylase"/>
    <property type="match status" value="3"/>
</dbReference>
<dbReference type="PROSITE" id="PS50005">
    <property type="entry name" value="TPR"/>
    <property type="match status" value="7"/>
</dbReference>
<gene>
    <name evidence="5" type="ORF">EJ903_06955</name>
</gene>
<feature type="repeat" description="TPR" evidence="4">
    <location>
        <begin position="1017"/>
        <end position="1050"/>
    </location>
</feature>
<dbReference type="InterPro" id="IPR019734">
    <property type="entry name" value="TPR_rpt"/>
</dbReference>
<dbReference type="Gene3D" id="1.25.40.10">
    <property type="entry name" value="Tetratricopeptide repeat domain"/>
    <property type="match status" value="7"/>
</dbReference>
<dbReference type="OrthoDB" id="4961906at2"/>
<dbReference type="Pfam" id="PF13414">
    <property type="entry name" value="TPR_11"/>
    <property type="match status" value="1"/>
</dbReference>
<protein>
    <submittedName>
        <fullName evidence="5">Tetratricopeptide repeat protein</fullName>
    </submittedName>
</protein>
<dbReference type="GO" id="GO:0016757">
    <property type="term" value="F:glycosyltransferase activity"/>
    <property type="evidence" value="ECO:0007669"/>
    <property type="project" value="UniProtKB-KW"/>
</dbReference>
<comment type="caution">
    <text evidence="5">The sequence shown here is derived from an EMBL/GenBank/DDBJ whole genome shotgun (WGS) entry which is preliminary data.</text>
</comment>
<dbReference type="EMBL" id="RXMA01000004">
    <property type="protein sequence ID" value="RTR22546.1"/>
    <property type="molecule type" value="Genomic_DNA"/>
</dbReference>
<evidence type="ECO:0000256" key="1">
    <source>
        <dbReference type="ARBA" id="ARBA00004922"/>
    </source>
</evidence>
<comment type="pathway">
    <text evidence="1">Protein modification; protein glycosylation.</text>
</comment>
<keyword evidence="3" id="KW-0808">Transferase</keyword>
<keyword evidence="6" id="KW-1185">Reference proteome</keyword>
<dbReference type="Pfam" id="PF13432">
    <property type="entry name" value="TPR_16"/>
    <property type="match status" value="6"/>
</dbReference>
<feature type="repeat" description="TPR" evidence="4">
    <location>
        <begin position="1476"/>
        <end position="1509"/>
    </location>
</feature>
<feature type="repeat" description="TPR" evidence="4">
    <location>
        <begin position="918"/>
        <end position="951"/>
    </location>
</feature>
<feature type="repeat" description="TPR" evidence="4">
    <location>
        <begin position="106"/>
        <end position="139"/>
    </location>
</feature>
<dbReference type="PANTHER" id="PTHR44835">
    <property type="entry name" value="UDP-N-ACETYLGLUCOSAMINE--PEPTIDE N-ACETYLGLUCOSAMINYLTRANSFERASE SPINDLY-RELATED"/>
    <property type="match status" value="1"/>
</dbReference>
<evidence type="ECO:0000256" key="2">
    <source>
        <dbReference type="ARBA" id="ARBA00022676"/>
    </source>
</evidence>
<reference evidence="5 6" key="1">
    <citation type="submission" date="2018-12" db="EMBL/GenBank/DDBJ databases">
        <authorList>
            <person name="Yang Y."/>
        </authorList>
    </citation>
    <scope>NUCLEOTIDE SEQUENCE [LARGE SCALE GENOMIC DNA]</scope>
    <source>
        <strain evidence="5 6">L-25-5w-1</strain>
    </source>
</reference>
<evidence type="ECO:0000256" key="3">
    <source>
        <dbReference type="ARBA" id="ARBA00022679"/>
    </source>
</evidence>
<feature type="repeat" description="TPR" evidence="4">
    <location>
        <begin position="377"/>
        <end position="410"/>
    </location>
</feature>
<proteinExistence type="predicted"/>
<evidence type="ECO:0000313" key="5">
    <source>
        <dbReference type="EMBL" id="RTR22546.1"/>
    </source>
</evidence>
<dbReference type="InterPro" id="IPR051939">
    <property type="entry name" value="Glycosyltr_41/O-GlcNAc_trsf"/>
</dbReference>
<keyword evidence="4" id="KW-0802">TPR repeat</keyword>
<feature type="repeat" description="TPR" evidence="4">
    <location>
        <begin position="1051"/>
        <end position="1084"/>
    </location>
</feature>
<evidence type="ECO:0000313" key="6">
    <source>
        <dbReference type="Proteomes" id="UP000277007"/>
    </source>
</evidence>
<dbReference type="SMART" id="SM00028">
    <property type="entry name" value="TPR"/>
    <property type="match status" value="23"/>
</dbReference>
<accession>A0A431VM41</accession>
<dbReference type="PROSITE" id="PS50293">
    <property type="entry name" value="TPR_REGION"/>
    <property type="match status" value="2"/>
</dbReference>
<evidence type="ECO:0000256" key="4">
    <source>
        <dbReference type="PROSITE-ProRule" id="PRU00339"/>
    </source>
</evidence>
<feature type="repeat" description="TPR" evidence="4">
    <location>
        <begin position="309"/>
        <end position="342"/>
    </location>
</feature>
<dbReference type="Proteomes" id="UP000277007">
    <property type="component" value="Unassembled WGS sequence"/>
</dbReference>